<accession>A0ABU9DU68</accession>
<protein>
    <submittedName>
        <fullName evidence="5">LacI family DNA-binding transcriptional regulator</fullName>
    </submittedName>
</protein>
<dbReference type="Gene3D" id="3.40.50.2300">
    <property type="match status" value="2"/>
</dbReference>
<keyword evidence="1" id="KW-0805">Transcription regulation</keyword>
<evidence type="ECO:0000256" key="1">
    <source>
        <dbReference type="ARBA" id="ARBA00023015"/>
    </source>
</evidence>
<proteinExistence type="predicted"/>
<dbReference type="InterPro" id="IPR046335">
    <property type="entry name" value="LacI/GalR-like_sensor"/>
</dbReference>
<evidence type="ECO:0000313" key="6">
    <source>
        <dbReference type="Proteomes" id="UP001469365"/>
    </source>
</evidence>
<dbReference type="Pfam" id="PF00356">
    <property type="entry name" value="LacI"/>
    <property type="match status" value="1"/>
</dbReference>
<dbReference type="EMBL" id="JBBPCC010000030">
    <property type="protein sequence ID" value="MEK8132414.1"/>
    <property type="molecule type" value="Genomic_DNA"/>
</dbReference>
<dbReference type="PANTHER" id="PTHR30146">
    <property type="entry name" value="LACI-RELATED TRANSCRIPTIONAL REPRESSOR"/>
    <property type="match status" value="1"/>
</dbReference>
<comment type="caution">
    <text evidence="5">The sequence shown here is derived from an EMBL/GenBank/DDBJ whole genome shotgun (WGS) entry which is preliminary data.</text>
</comment>
<dbReference type="PANTHER" id="PTHR30146:SF109">
    <property type="entry name" value="HTH-TYPE TRANSCRIPTIONAL REGULATOR GALS"/>
    <property type="match status" value="1"/>
</dbReference>
<evidence type="ECO:0000259" key="4">
    <source>
        <dbReference type="PROSITE" id="PS50932"/>
    </source>
</evidence>
<name>A0ABU9DU68_9BACL</name>
<dbReference type="CDD" id="cd06267">
    <property type="entry name" value="PBP1_LacI_sugar_binding-like"/>
    <property type="match status" value="1"/>
</dbReference>
<dbReference type="SUPFAM" id="SSF53822">
    <property type="entry name" value="Periplasmic binding protein-like I"/>
    <property type="match status" value="1"/>
</dbReference>
<evidence type="ECO:0000256" key="3">
    <source>
        <dbReference type="ARBA" id="ARBA00023163"/>
    </source>
</evidence>
<dbReference type="SMART" id="SM00354">
    <property type="entry name" value="HTH_LACI"/>
    <property type="match status" value="1"/>
</dbReference>
<organism evidence="5 6">
    <name type="scientific">Paenibacillus filicis</name>
    <dbReference type="NCBI Taxonomy" id="669464"/>
    <lineage>
        <taxon>Bacteria</taxon>
        <taxon>Bacillati</taxon>
        <taxon>Bacillota</taxon>
        <taxon>Bacilli</taxon>
        <taxon>Bacillales</taxon>
        <taxon>Paenibacillaceae</taxon>
        <taxon>Paenibacillus</taxon>
    </lineage>
</organism>
<feature type="domain" description="HTH lacI-type" evidence="4">
    <location>
        <begin position="7"/>
        <end position="62"/>
    </location>
</feature>
<keyword evidence="6" id="KW-1185">Reference proteome</keyword>
<evidence type="ECO:0000256" key="2">
    <source>
        <dbReference type="ARBA" id="ARBA00023125"/>
    </source>
</evidence>
<evidence type="ECO:0000313" key="5">
    <source>
        <dbReference type="EMBL" id="MEK8132414.1"/>
    </source>
</evidence>
<dbReference type="Pfam" id="PF13377">
    <property type="entry name" value="Peripla_BP_3"/>
    <property type="match status" value="1"/>
</dbReference>
<dbReference type="InterPro" id="IPR000843">
    <property type="entry name" value="HTH_LacI"/>
</dbReference>
<dbReference type="RefSeq" id="WP_341419548.1">
    <property type="nucleotide sequence ID" value="NZ_JBBPCC010000030.1"/>
</dbReference>
<dbReference type="Proteomes" id="UP001469365">
    <property type="component" value="Unassembled WGS sequence"/>
</dbReference>
<sequence length="355" mass="39148">MSRKRQVTIVDLAEAAGVSIATVSNVLNRRNVPMSSETIRKVEQAAEQLGYRRNVMAASLSRKKSYELGMLVPSFAGHHGRFAEEMQRMAHTYGYHLSVFSAAGFDPEIEKRHLDVLLQRRVDGLICHGLAMSQEATRQLVGVGTPLVLFNAWGWPTDIAVGAVNLDFVVGCDEVVNHLYEQGCRTICYIGKSSLYATDCQRRIGVQNGLNRLSEPVASVSFDADSFASIEELLDQLEAFRAESGPGLVGVIGFDDVLTLSFMSAVLRRGYRVPEEFLIAGINNDPVTAICHPLLTSLALPADLQAEFVMLLMLQALEDNAALSRFPQEYLSKAEREGHEIQIPLQLVPRRSTGR</sequence>
<dbReference type="Gene3D" id="1.10.260.40">
    <property type="entry name" value="lambda repressor-like DNA-binding domains"/>
    <property type="match status" value="1"/>
</dbReference>
<dbReference type="GO" id="GO:0003677">
    <property type="term" value="F:DNA binding"/>
    <property type="evidence" value="ECO:0007669"/>
    <property type="project" value="UniProtKB-KW"/>
</dbReference>
<keyword evidence="3" id="KW-0804">Transcription</keyword>
<dbReference type="InterPro" id="IPR028082">
    <property type="entry name" value="Peripla_BP_I"/>
</dbReference>
<dbReference type="PROSITE" id="PS00356">
    <property type="entry name" value="HTH_LACI_1"/>
    <property type="match status" value="1"/>
</dbReference>
<dbReference type="InterPro" id="IPR010982">
    <property type="entry name" value="Lambda_DNA-bd_dom_sf"/>
</dbReference>
<dbReference type="PROSITE" id="PS50932">
    <property type="entry name" value="HTH_LACI_2"/>
    <property type="match status" value="1"/>
</dbReference>
<dbReference type="SUPFAM" id="SSF47413">
    <property type="entry name" value="lambda repressor-like DNA-binding domains"/>
    <property type="match status" value="1"/>
</dbReference>
<dbReference type="CDD" id="cd01392">
    <property type="entry name" value="HTH_LacI"/>
    <property type="match status" value="1"/>
</dbReference>
<keyword evidence="2 5" id="KW-0238">DNA-binding</keyword>
<gene>
    <name evidence="5" type="ORF">WMW72_31420</name>
</gene>
<reference evidence="5 6" key="1">
    <citation type="submission" date="2024-04" db="EMBL/GenBank/DDBJ databases">
        <title>draft genome sequnece of Paenibacillus filicis.</title>
        <authorList>
            <person name="Kim D.-U."/>
        </authorList>
    </citation>
    <scope>NUCLEOTIDE SEQUENCE [LARGE SCALE GENOMIC DNA]</scope>
    <source>
        <strain evidence="5 6">KACC14197</strain>
    </source>
</reference>